<dbReference type="Proteomes" id="UP001205740">
    <property type="component" value="Unassembled WGS sequence"/>
</dbReference>
<reference evidence="2 3" key="1">
    <citation type="submission" date="2022-06" db="EMBL/GenBank/DDBJ databases">
        <title>Genomic Encyclopedia of Archaeal and Bacterial Type Strains, Phase II (KMG-II): from individual species to whole genera.</title>
        <authorList>
            <person name="Goeker M."/>
        </authorList>
    </citation>
    <scope>NUCLEOTIDE SEQUENCE [LARGE SCALE GENOMIC DNA]</scope>
    <source>
        <strain evidence="2 3">DSM 45037</strain>
    </source>
</reference>
<keyword evidence="1" id="KW-0812">Transmembrane</keyword>
<accession>A0ABT1H4H2</accession>
<keyword evidence="1" id="KW-1133">Transmembrane helix</keyword>
<evidence type="ECO:0000313" key="2">
    <source>
        <dbReference type="EMBL" id="MCP2162141.1"/>
    </source>
</evidence>
<feature type="transmembrane region" description="Helical" evidence="1">
    <location>
        <begin position="107"/>
        <end position="126"/>
    </location>
</feature>
<evidence type="ECO:0000313" key="3">
    <source>
        <dbReference type="Proteomes" id="UP001205740"/>
    </source>
</evidence>
<dbReference type="EMBL" id="JAMTCG010000006">
    <property type="protein sequence ID" value="MCP2162141.1"/>
    <property type="molecule type" value="Genomic_DNA"/>
</dbReference>
<protein>
    <submittedName>
        <fullName evidence="2">Uncharacterized protein</fullName>
    </submittedName>
</protein>
<name>A0ABT1H4H2_9NOCA</name>
<gene>
    <name evidence="2" type="ORF">LX12_003345</name>
</gene>
<organism evidence="2 3">
    <name type="scientific">Williamsia serinedens</name>
    <dbReference type="NCBI Taxonomy" id="391736"/>
    <lineage>
        <taxon>Bacteria</taxon>
        <taxon>Bacillati</taxon>
        <taxon>Actinomycetota</taxon>
        <taxon>Actinomycetes</taxon>
        <taxon>Mycobacteriales</taxon>
        <taxon>Nocardiaceae</taxon>
        <taxon>Williamsia</taxon>
    </lineage>
</organism>
<keyword evidence="3" id="KW-1185">Reference proteome</keyword>
<dbReference type="RefSeq" id="WP_253655704.1">
    <property type="nucleotide sequence ID" value="NZ_BAAAOE010000005.1"/>
</dbReference>
<comment type="caution">
    <text evidence="2">The sequence shown here is derived from an EMBL/GenBank/DDBJ whole genome shotgun (WGS) entry which is preliminary data.</text>
</comment>
<feature type="transmembrane region" description="Helical" evidence="1">
    <location>
        <begin position="82"/>
        <end position="101"/>
    </location>
</feature>
<sequence>MTTSLSRPELQSDEVVRFEQQFTPRMFLSHIKTTVVVTDRRVMVHTPHVIFGFIEHGYIKREIPLRHVSQISSGTATSTSRIVYAVGCALFALMLFSGGFASGFGGIGVLFGLVLLVASVVLFLSAHVNGVFFRSTGGGVLAASGSKSELPQIERAGAEIGKLLFT</sequence>
<proteinExistence type="predicted"/>
<keyword evidence="1" id="KW-0472">Membrane</keyword>
<evidence type="ECO:0000256" key="1">
    <source>
        <dbReference type="SAM" id="Phobius"/>
    </source>
</evidence>